<proteinExistence type="predicted"/>
<evidence type="ECO:0000313" key="1">
    <source>
        <dbReference type="EMBL" id="GGD48520.1"/>
    </source>
</evidence>
<evidence type="ECO:0000313" key="2">
    <source>
        <dbReference type="Proteomes" id="UP000609064"/>
    </source>
</evidence>
<keyword evidence="2" id="KW-1185">Reference proteome</keyword>
<evidence type="ECO:0008006" key="3">
    <source>
        <dbReference type="Google" id="ProtNLM"/>
    </source>
</evidence>
<dbReference type="RefSeq" id="WP_188765014.1">
    <property type="nucleotide sequence ID" value="NZ_BMKK01000002.1"/>
</dbReference>
<accession>A0A917DLR6</accession>
<reference evidence="1" key="1">
    <citation type="journal article" date="2014" name="Int. J. Syst. Evol. Microbiol.">
        <title>Complete genome sequence of Corynebacterium casei LMG S-19264T (=DSM 44701T), isolated from a smear-ripened cheese.</title>
        <authorList>
            <consortium name="US DOE Joint Genome Institute (JGI-PGF)"/>
            <person name="Walter F."/>
            <person name="Albersmeier A."/>
            <person name="Kalinowski J."/>
            <person name="Ruckert C."/>
        </authorList>
    </citation>
    <scope>NUCLEOTIDE SEQUENCE</scope>
    <source>
        <strain evidence="1">CGMCC 1.15958</strain>
    </source>
</reference>
<dbReference type="InterPro" id="IPR022298">
    <property type="entry name" value="Conjug_transposon_TraN"/>
</dbReference>
<protein>
    <recommendedName>
        <fullName evidence="3">DUF4138 domain-containing protein</fullName>
    </recommendedName>
</protein>
<dbReference type="AlphaFoldDB" id="A0A917DLR6"/>
<sequence length="284" mass="32513">MKKLLRAAFRRESSLWTAFRFSLLFISFAIFSQKKIDTIYVNATSTTYLIFDDAITLVNLGNTDYQAQPASTNQSSVATQVLFLKAKNTSAKPTTLLLTHGNQIYEAYLNYQEPLSKAFYDYRGLEKRVETLKIKDDNMLLNDKFKKLASLSPNILFKGYQSGIAVKCENLHNDENGTYLKFLVKNESSITYEIDNVSFSYISKMKKKAINRLQSLGIEEVNALKSIEPTKTISPQKQITYLYYVPLYATTDNGYLQVIFREKNGLRNVSIDIPFKKILKAEML</sequence>
<dbReference type="EMBL" id="BMKK01000002">
    <property type="protein sequence ID" value="GGD48520.1"/>
    <property type="molecule type" value="Genomic_DNA"/>
</dbReference>
<dbReference type="Pfam" id="PF13595">
    <property type="entry name" value="DUF4138"/>
    <property type="match status" value="1"/>
</dbReference>
<comment type="caution">
    <text evidence="1">The sequence shown here is derived from an EMBL/GenBank/DDBJ whole genome shotgun (WGS) entry which is preliminary data.</text>
</comment>
<name>A0A917DLR6_9BACT</name>
<organism evidence="1 2">
    <name type="scientific">Emticicia aquatilis</name>
    <dbReference type="NCBI Taxonomy" id="1537369"/>
    <lineage>
        <taxon>Bacteria</taxon>
        <taxon>Pseudomonadati</taxon>
        <taxon>Bacteroidota</taxon>
        <taxon>Cytophagia</taxon>
        <taxon>Cytophagales</taxon>
        <taxon>Leadbetterellaceae</taxon>
        <taxon>Emticicia</taxon>
    </lineage>
</organism>
<reference evidence="1" key="2">
    <citation type="submission" date="2020-09" db="EMBL/GenBank/DDBJ databases">
        <authorList>
            <person name="Sun Q."/>
            <person name="Zhou Y."/>
        </authorList>
    </citation>
    <scope>NUCLEOTIDE SEQUENCE</scope>
    <source>
        <strain evidence="1">CGMCC 1.15958</strain>
    </source>
</reference>
<gene>
    <name evidence="1" type="ORF">GCM10011514_10740</name>
</gene>
<dbReference type="Proteomes" id="UP000609064">
    <property type="component" value="Unassembled WGS sequence"/>
</dbReference>